<dbReference type="PANTHER" id="PTHR46211:SF1">
    <property type="entry name" value="GLYCEROPHOSPHODIESTER PHOSPHODIESTERASE, CYTOPLASMIC"/>
    <property type="match status" value="1"/>
</dbReference>
<comment type="caution">
    <text evidence="2">The sequence shown here is derived from an EMBL/GenBank/DDBJ whole genome shotgun (WGS) entry which is preliminary data.</text>
</comment>
<name>A0A1F6AIP8_9BACT</name>
<dbReference type="GO" id="GO:0006629">
    <property type="term" value="P:lipid metabolic process"/>
    <property type="evidence" value="ECO:0007669"/>
    <property type="project" value="InterPro"/>
</dbReference>
<dbReference type="Gene3D" id="3.20.20.190">
    <property type="entry name" value="Phosphatidylinositol (PI) phosphodiesterase"/>
    <property type="match status" value="1"/>
</dbReference>
<dbReference type="PROSITE" id="PS51704">
    <property type="entry name" value="GP_PDE"/>
    <property type="match status" value="1"/>
</dbReference>
<evidence type="ECO:0000313" key="2">
    <source>
        <dbReference type="EMBL" id="OGG24157.1"/>
    </source>
</evidence>
<dbReference type="GO" id="GO:0008081">
    <property type="term" value="F:phosphoric diester hydrolase activity"/>
    <property type="evidence" value="ECO:0007669"/>
    <property type="project" value="InterPro"/>
</dbReference>
<dbReference type="SUPFAM" id="SSF51695">
    <property type="entry name" value="PLC-like phosphodiesterases"/>
    <property type="match status" value="1"/>
</dbReference>
<accession>A0A1F6AIP8</accession>
<evidence type="ECO:0000313" key="3">
    <source>
        <dbReference type="Proteomes" id="UP000178759"/>
    </source>
</evidence>
<dbReference type="EMBL" id="MFJV01000001">
    <property type="protein sequence ID" value="OGG24157.1"/>
    <property type="molecule type" value="Genomic_DNA"/>
</dbReference>
<reference evidence="2 3" key="1">
    <citation type="journal article" date="2016" name="Nat. Commun.">
        <title>Thousands of microbial genomes shed light on interconnected biogeochemical processes in an aquifer system.</title>
        <authorList>
            <person name="Anantharaman K."/>
            <person name="Brown C.T."/>
            <person name="Hug L.A."/>
            <person name="Sharon I."/>
            <person name="Castelle C.J."/>
            <person name="Probst A.J."/>
            <person name="Thomas B.C."/>
            <person name="Singh A."/>
            <person name="Wilkins M.J."/>
            <person name="Karaoz U."/>
            <person name="Brodie E.L."/>
            <person name="Williams K.H."/>
            <person name="Hubbard S.S."/>
            <person name="Banfield J.F."/>
        </authorList>
    </citation>
    <scope>NUCLEOTIDE SEQUENCE [LARGE SCALE GENOMIC DNA]</scope>
</reference>
<dbReference type="PANTHER" id="PTHR46211">
    <property type="entry name" value="GLYCEROPHOSPHORYL DIESTER PHOSPHODIESTERASE"/>
    <property type="match status" value="1"/>
</dbReference>
<dbReference type="InterPro" id="IPR017946">
    <property type="entry name" value="PLC-like_Pdiesterase_TIM-brl"/>
</dbReference>
<protein>
    <recommendedName>
        <fullName evidence="1">GP-PDE domain-containing protein</fullName>
    </recommendedName>
</protein>
<feature type="domain" description="GP-PDE" evidence="1">
    <location>
        <begin position="3"/>
        <end position="233"/>
    </location>
</feature>
<organism evidence="2 3">
    <name type="scientific">Candidatus Gottesmanbacteria bacterium RIFCSPLOWO2_01_FULL_43_11b</name>
    <dbReference type="NCBI Taxonomy" id="1798392"/>
    <lineage>
        <taxon>Bacteria</taxon>
        <taxon>Candidatus Gottesmaniibacteriota</taxon>
    </lineage>
</organism>
<dbReference type="STRING" id="1798392.A3A79_03120"/>
<evidence type="ECO:0000259" key="1">
    <source>
        <dbReference type="PROSITE" id="PS51704"/>
    </source>
</evidence>
<sequence>MEQYIIGHRGAAGLAPENTLKAFRIGCENGADLVECDIHLNKDKELVVIHDNTLERTTNGKGWVRDFTLKELQSFDAGQGEKISTLTEVFDLVSSYKKKLVIEIKGESWEIAQETTKKLVEFIKSRDILAHIRVVSFWHQAITNIKTIFPTLKTEVIMMIGLPPEELISLILRSNADGGAIRYDYISPQLISLAKNNNLFIAAWVMNDEDSFNYMKSLGVNGLTTDLPGRFKL</sequence>
<dbReference type="InterPro" id="IPR030395">
    <property type="entry name" value="GP_PDE_dom"/>
</dbReference>
<dbReference type="AlphaFoldDB" id="A0A1F6AIP8"/>
<dbReference type="Pfam" id="PF03009">
    <property type="entry name" value="GDPD"/>
    <property type="match status" value="1"/>
</dbReference>
<gene>
    <name evidence="2" type="ORF">A3A79_03120</name>
</gene>
<proteinExistence type="predicted"/>
<dbReference type="Proteomes" id="UP000178759">
    <property type="component" value="Unassembled WGS sequence"/>
</dbReference>